<name>A0A5C8V2Q1_9FLAO</name>
<evidence type="ECO:0000256" key="1">
    <source>
        <dbReference type="SAM" id="SignalP"/>
    </source>
</evidence>
<protein>
    <recommendedName>
        <fullName evidence="4">Copper chaperone NosL</fullName>
    </recommendedName>
</protein>
<dbReference type="InterPro" id="IPR008719">
    <property type="entry name" value="N2O_reductase_NosL"/>
</dbReference>
<keyword evidence="1" id="KW-0732">Signal</keyword>
<dbReference type="Proteomes" id="UP000321456">
    <property type="component" value="Unassembled WGS sequence"/>
</dbReference>
<dbReference type="PROSITE" id="PS51257">
    <property type="entry name" value="PROKAR_LIPOPROTEIN"/>
    <property type="match status" value="1"/>
</dbReference>
<gene>
    <name evidence="2" type="ORF">FVB32_15855</name>
</gene>
<reference evidence="2 3" key="1">
    <citation type="submission" date="2019-08" db="EMBL/GenBank/DDBJ databases">
        <title>Professor.</title>
        <authorList>
            <person name="Park J.S."/>
        </authorList>
    </citation>
    <scope>NUCLEOTIDE SEQUENCE [LARGE SCALE GENOMIC DNA]</scope>
    <source>
        <strain evidence="2 3">176CP5-101</strain>
    </source>
</reference>
<organism evidence="2 3">
    <name type="scientific">Flagellimonas hymeniacidonis</name>
    <dbReference type="NCBI Taxonomy" id="2603628"/>
    <lineage>
        <taxon>Bacteria</taxon>
        <taxon>Pseudomonadati</taxon>
        <taxon>Bacteroidota</taxon>
        <taxon>Flavobacteriia</taxon>
        <taxon>Flavobacteriales</taxon>
        <taxon>Flavobacteriaceae</taxon>
        <taxon>Flagellimonas</taxon>
    </lineage>
</organism>
<evidence type="ECO:0000313" key="2">
    <source>
        <dbReference type="EMBL" id="TXN36033.1"/>
    </source>
</evidence>
<keyword evidence="3" id="KW-1185">Reference proteome</keyword>
<dbReference type="EMBL" id="VRUR01000002">
    <property type="protein sequence ID" value="TXN36033.1"/>
    <property type="molecule type" value="Genomic_DNA"/>
</dbReference>
<dbReference type="AlphaFoldDB" id="A0A5C8V2Q1"/>
<feature type="chain" id="PRO_5022690957" description="Copper chaperone NosL" evidence="1">
    <location>
        <begin position="20"/>
        <end position="154"/>
    </location>
</feature>
<sequence>MKGKHINFALILILLIASCSITPKPINYGSDGCHFCSMTIVDKQHAAQFVTEKGKAFKFDAAECMMNHLKEIDVATVSLFLVNDYHSPGDLIDATKATYLISKNIPSPMGEYLTAFESKAIAEKAREQHEGKLFTWTELSNRFDVGQDDKISLK</sequence>
<feature type="signal peptide" evidence="1">
    <location>
        <begin position="1"/>
        <end position="19"/>
    </location>
</feature>
<dbReference type="RefSeq" id="WP_147744804.1">
    <property type="nucleotide sequence ID" value="NZ_VRUR01000002.1"/>
</dbReference>
<accession>A0A5C8V2Q1</accession>
<dbReference type="PANTHER" id="PTHR41247">
    <property type="entry name" value="HTH-TYPE TRANSCRIPTIONAL REPRESSOR YCNK"/>
    <property type="match status" value="1"/>
</dbReference>
<evidence type="ECO:0008006" key="4">
    <source>
        <dbReference type="Google" id="ProtNLM"/>
    </source>
</evidence>
<dbReference type="SUPFAM" id="SSF160387">
    <property type="entry name" value="NosL/MerB-like"/>
    <property type="match status" value="1"/>
</dbReference>
<comment type="caution">
    <text evidence="2">The sequence shown here is derived from an EMBL/GenBank/DDBJ whole genome shotgun (WGS) entry which is preliminary data.</text>
</comment>
<dbReference type="Pfam" id="PF05573">
    <property type="entry name" value="NosL"/>
    <property type="match status" value="1"/>
</dbReference>
<evidence type="ECO:0000313" key="3">
    <source>
        <dbReference type="Proteomes" id="UP000321456"/>
    </source>
</evidence>
<proteinExistence type="predicted"/>
<dbReference type="PANTHER" id="PTHR41247:SF1">
    <property type="entry name" value="HTH-TYPE TRANSCRIPTIONAL REPRESSOR YCNK"/>
    <property type="match status" value="1"/>
</dbReference>